<reference evidence="2" key="1">
    <citation type="submission" date="2018-05" db="EMBL/GenBank/DDBJ databases">
        <authorList>
            <person name="Lanie J.A."/>
            <person name="Ng W.-L."/>
            <person name="Kazmierczak K.M."/>
            <person name="Andrzejewski T.M."/>
            <person name="Davidsen T.M."/>
            <person name="Wayne K.J."/>
            <person name="Tettelin H."/>
            <person name="Glass J.I."/>
            <person name="Rusch D."/>
            <person name="Podicherti R."/>
            <person name="Tsui H.-C.T."/>
            <person name="Winkler M.E."/>
        </authorList>
    </citation>
    <scope>NUCLEOTIDE SEQUENCE</scope>
</reference>
<dbReference type="Pfam" id="PF00206">
    <property type="entry name" value="Lyase_1"/>
    <property type="match status" value="1"/>
</dbReference>
<dbReference type="Gene3D" id="1.20.200.10">
    <property type="entry name" value="Fumarase/aspartase (Central domain)"/>
    <property type="match status" value="1"/>
</dbReference>
<dbReference type="InterPro" id="IPR009049">
    <property type="entry name" value="Argininosuccinate_lyase"/>
</dbReference>
<dbReference type="GO" id="GO:0005829">
    <property type="term" value="C:cytosol"/>
    <property type="evidence" value="ECO:0007669"/>
    <property type="project" value="TreeGrafter"/>
</dbReference>
<dbReference type="PANTHER" id="PTHR43814">
    <property type="entry name" value="ARGININOSUCCINATE LYASE"/>
    <property type="match status" value="1"/>
</dbReference>
<dbReference type="InterPro" id="IPR022761">
    <property type="entry name" value="Fumarate_lyase_N"/>
</dbReference>
<name>A0A382NT76_9ZZZZ</name>
<dbReference type="GO" id="GO:0004056">
    <property type="term" value="F:argininosuccinate lyase activity"/>
    <property type="evidence" value="ECO:0007669"/>
    <property type="project" value="InterPro"/>
</dbReference>
<dbReference type="InterPro" id="IPR008948">
    <property type="entry name" value="L-Aspartase-like"/>
</dbReference>
<organism evidence="2">
    <name type="scientific">marine metagenome</name>
    <dbReference type="NCBI Taxonomy" id="408172"/>
    <lineage>
        <taxon>unclassified sequences</taxon>
        <taxon>metagenomes</taxon>
        <taxon>ecological metagenomes</taxon>
    </lineage>
</organism>
<dbReference type="GO" id="GO:0042450">
    <property type="term" value="P:L-arginine biosynthetic process via ornithine"/>
    <property type="evidence" value="ECO:0007669"/>
    <property type="project" value="InterPro"/>
</dbReference>
<accession>A0A382NT76</accession>
<feature type="non-terminal residue" evidence="2">
    <location>
        <position position="181"/>
    </location>
</feature>
<dbReference type="SUPFAM" id="SSF48557">
    <property type="entry name" value="L-aspartase-like"/>
    <property type="match status" value="1"/>
</dbReference>
<gene>
    <name evidence="2" type="ORF">METZ01_LOCUS317223</name>
</gene>
<proteinExistence type="predicted"/>
<dbReference type="PRINTS" id="PR00149">
    <property type="entry name" value="FUMRATELYASE"/>
</dbReference>
<dbReference type="InterPro" id="IPR000362">
    <property type="entry name" value="Fumarate_lyase_fam"/>
</dbReference>
<dbReference type="PANTHER" id="PTHR43814:SF1">
    <property type="entry name" value="ARGININOSUCCINATE LYASE"/>
    <property type="match status" value="1"/>
</dbReference>
<dbReference type="EMBL" id="UINC01102611">
    <property type="protein sequence ID" value="SVC64369.1"/>
    <property type="molecule type" value="Genomic_DNA"/>
</dbReference>
<sequence>MKEAETSDQIDTFLIEEDIALDKDLFLFDIEATSAHIKGLESIGILSNGELNKLLKSLKLLSKNFVNGSFELTSEFEDCHSAIEFYLTEQLGDLGKKVHTGRSRNDQVLVAMRLYTKANLQLFKSLNIDIAKAFLDQAEKNKDIPMPGYTHLQRAMPSTWGLWFASFTESFLDNIALIEST</sequence>
<dbReference type="InterPro" id="IPR024083">
    <property type="entry name" value="Fumarase/histidase_N"/>
</dbReference>
<feature type="domain" description="Fumarate lyase N-terminal" evidence="1">
    <location>
        <begin position="28"/>
        <end position="176"/>
    </location>
</feature>
<dbReference type="PRINTS" id="PR00145">
    <property type="entry name" value="ARGSUCLYASE"/>
</dbReference>
<evidence type="ECO:0000259" key="1">
    <source>
        <dbReference type="Pfam" id="PF00206"/>
    </source>
</evidence>
<protein>
    <recommendedName>
        <fullName evidence="1">Fumarate lyase N-terminal domain-containing protein</fullName>
    </recommendedName>
</protein>
<dbReference type="AlphaFoldDB" id="A0A382NT76"/>
<dbReference type="Gene3D" id="1.10.275.10">
    <property type="entry name" value="Fumarase/aspartase (N-terminal domain)"/>
    <property type="match status" value="1"/>
</dbReference>
<evidence type="ECO:0000313" key="2">
    <source>
        <dbReference type="EMBL" id="SVC64369.1"/>
    </source>
</evidence>